<dbReference type="GO" id="GO:0006123">
    <property type="term" value="P:mitochondrial electron transport, cytochrome c to oxygen"/>
    <property type="evidence" value="ECO:0007669"/>
    <property type="project" value="InterPro"/>
</dbReference>
<dbReference type="STRING" id="131310.A0A0N4Z2A8"/>
<evidence type="ECO:0000313" key="12">
    <source>
        <dbReference type="WBParaSite" id="PTRK_0000100300.1"/>
    </source>
</evidence>
<evidence type="ECO:0000256" key="8">
    <source>
        <dbReference type="ARBA" id="ARBA00023128"/>
    </source>
</evidence>
<dbReference type="Pfam" id="PF02935">
    <property type="entry name" value="COX7C"/>
    <property type="match status" value="1"/>
</dbReference>
<feature type="transmembrane region" description="Helical" evidence="10">
    <location>
        <begin position="52"/>
        <end position="73"/>
    </location>
</feature>
<dbReference type="PANTHER" id="PTHR13313:SF0">
    <property type="entry name" value="CYTOCHROME C OXIDASE SUBUNIT 7C, MITOCHONDRIAL"/>
    <property type="match status" value="1"/>
</dbReference>
<dbReference type="UniPathway" id="UPA00705"/>
<proteinExistence type="inferred from homology"/>
<evidence type="ECO:0000256" key="6">
    <source>
        <dbReference type="ARBA" id="ARBA00022946"/>
    </source>
</evidence>
<comment type="similarity">
    <text evidence="3">Belongs to the cytochrome c oxidase VIIc family.</text>
</comment>
<dbReference type="Proteomes" id="UP000038045">
    <property type="component" value="Unplaced"/>
</dbReference>
<dbReference type="GO" id="GO:0005743">
    <property type="term" value="C:mitochondrial inner membrane"/>
    <property type="evidence" value="ECO:0007669"/>
    <property type="project" value="UniProtKB-SubCell"/>
</dbReference>
<dbReference type="GO" id="GO:0045277">
    <property type="term" value="C:respiratory chain complex IV"/>
    <property type="evidence" value="ECO:0007669"/>
    <property type="project" value="InterPro"/>
</dbReference>
<evidence type="ECO:0000256" key="5">
    <source>
        <dbReference type="ARBA" id="ARBA00022792"/>
    </source>
</evidence>
<reference evidence="12" key="1">
    <citation type="submission" date="2017-02" db="UniProtKB">
        <authorList>
            <consortium name="WormBaseParasite"/>
        </authorList>
    </citation>
    <scope>IDENTIFICATION</scope>
</reference>
<keyword evidence="8" id="KW-0496">Mitochondrion</keyword>
<dbReference type="InterPro" id="IPR036636">
    <property type="entry name" value="COX7C/Cox8_sf"/>
</dbReference>
<keyword evidence="4 10" id="KW-0812">Transmembrane</keyword>
<evidence type="ECO:0000256" key="4">
    <source>
        <dbReference type="ARBA" id="ARBA00022692"/>
    </source>
</evidence>
<comment type="pathway">
    <text evidence="2">Energy metabolism; oxidative phosphorylation.</text>
</comment>
<evidence type="ECO:0000256" key="1">
    <source>
        <dbReference type="ARBA" id="ARBA00004434"/>
    </source>
</evidence>
<sequence>MVASKIFRPLVSSMRQCHHGSTVAKSGGQTPMSFIHDGYAGARLPFLVRNKWAFAVKATVFLATGFWAPFAVVEYHLRKAN</sequence>
<keyword evidence="9 10" id="KW-0472">Membrane</keyword>
<dbReference type="Gene3D" id="4.10.49.10">
    <property type="entry name" value="Cytochrome c oxidase subunit VIIc"/>
    <property type="match status" value="1"/>
</dbReference>
<dbReference type="PANTHER" id="PTHR13313">
    <property type="entry name" value="CYTOCHROME C OXIDASE SUBUNIT VIIC"/>
    <property type="match status" value="1"/>
</dbReference>
<evidence type="ECO:0000256" key="10">
    <source>
        <dbReference type="SAM" id="Phobius"/>
    </source>
</evidence>
<evidence type="ECO:0000256" key="3">
    <source>
        <dbReference type="ARBA" id="ARBA00010514"/>
    </source>
</evidence>
<comment type="subcellular location">
    <subcellularLocation>
        <location evidence="1">Mitochondrion inner membrane</location>
        <topology evidence="1">Single-pass membrane protein</topology>
    </subcellularLocation>
</comment>
<accession>A0A0N4Z2A8</accession>
<evidence type="ECO:0000256" key="7">
    <source>
        <dbReference type="ARBA" id="ARBA00022989"/>
    </source>
</evidence>
<evidence type="ECO:0000313" key="11">
    <source>
        <dbReference type="Proteomes" id="UP000038045"/>
    </source>
</evidence>
<dbReference type="SUPFAM" id="SSF81427">
    <property type="entry name" value="Mitochondrial cytochrome c oxidase subunit VIIc (aka VIIIa)"/>
    <property type="match status" value="1"/>
</dbReference>
<protein>
    <submittedName>
        <fullName evidence="12">Cytochrome c oxidase polypeptide VIIc</fullName>
    </submittedName>
</protein>
<dbReference type="WBParaSite" id="PTRK_0000100300.1">
    <property type="protein sequence ID" value="PTRK_0000100300.1"/>
    <property type="gene ID" value="PTRK_0000100300"/>
</dbReference>
<dbReference type="AlphaFoldDB" id="A0A0N4Z2A8"/>
<keyword evidence="11" id="KW-1185">Reference proteome</keyword>
<name>A0A0N4Z2A8_PARTI</name>
<keyword evidence="6" id="KW-0809">Transit peptide</keyword>
<organism evidence="11 12">
    <name type="scientific">Parastrongyloides trichosuri</name>
    <name type="common">Possum-specific nematode worm</name>
    <dbReference type="NCBI Taxonomy" id="131310"/>
    <lineage>
        <taxon>Eukaryota</taxon>
        <taxon>Metazoa</taxon>
        <taxon>Ecdysozoa</taxon>
        <taxon>Nematoda</taxon>
        <taxon>Chromadorea</taxon>
        <taxon>Rhabditida</taxon>
        <taxon>Tylenchina</taxon>
        <taxon>Panagrolaimomorpha</taxon>
        <taxon>Strongyloidoidea</taxon>
        <taxon>Strongyloididae</taxon>
        <taxon>Parastrongyloides</taxon>
    </lineage>
</organism>
<evidence type="ECO:0000256" key="2">
    <source>
        <dbReference type="ARBA" id="ARBA00004673"/>
    </source>
</evidence>
<keyword evidence="5" id="KW-0999">Mitochondrion inner membrane</keyword>
<evidence type="ECO:0000256" key="9">
    <source>
        <dbReference type="ARBA" id="ARBA00023136"/>
    </source>
</evidence>
<dbReference type="InterPro" id="IPR004202">
    <property type="entry name" value="COX7C/Cox8"/>
</dbReference>
<keyword evidence="7 10" id="KW-1133">Transmembrane helix</keyword>